<dbReference type="Proteomes" id="UP000316181">
    <property type="component" value="Unassembled WGS sequence"/>
</dbReference>
<protein>
    <submittedName>
        <fullName evidence="1">Putative Zn-dependent protease with MMP-like domain</fullName>
    </submittedName>
</protein>
<dbReference type="CDD" id="cd12952">
    <property type="entry name" value="MMP_ACEL2062"/>
    <property type="match status" value="1"/>
</dbReference>
<dbReference type="AlphaFoldDB" id="A0A542SQK6"/>
<dbReference type="GO" id="GO:0008233">
    <property type="term" value="F:peptidase activity"/>
    <property type="evidence" value="ECO:0007669"/>
    <property type="project" value="UniProtKB-KW"/>
</dbReference>
<sequence length="117" mass="12929">MFEMSQADFQAIVAGVLDRIPHQIARRLDNVAFVVEDDAPDHDPHLLGHFDGFPVTAVGEGGPAGALPDKITIYRLPTLRMCETIDQVIEEVSVTVIHEIGHYFGIDDARLHELGWA</sequence>
<keyword evidence="2" id="KW-1185">Reference proteome</keyword>
<reference evidence="1 2" key="1">
    <citation type="submission" date="2019-06" db="EMBL/GenBank/DDBJ databases">
        <title>Sequencing the genomes of 1000 actinobacteria strains.</title>
        <authorList>
            <person name="Klenk H.-P."/>
        </authorList>
    </citation>
    <scope>NUCLEOTIDE SEQUENCE [LARGE SCALE GENOMIC DNA]</scope>
    <source>
        <strain evidence="1 2">DSM 10596</strain>
    </source>
</reference>
<dbReference type="SUPFAM" id="SSF55486">
    <property type="entry name" value="Metalloproteases ('zincins'), catalytic domain"/>
    <property type="match status" value="1"/>
</dbReference>
<evidence type="ECO:0000313" key="1">
    <source>
        <dbReference type="EMBL" id="TQK76878.1"/>
    </source>
</evidence>
<name>A0A542SQK6_9MICO</name>
<dbReference type="Pfam" id="PF06262">
    <property type="entry name" value="Zincin_1"/>
    <property type="match status" value="1"/>
</dbReference>
<dbReference type="Gene3D" id="3.30.2010.20">
    <property type="match status" value="1"/>
</dbReference>
<dbReference type="OrthoDB" id="9806895at2"/>
<dbReference type="InterPro" id="IPR010428">
    <property type="entry name" value="Zincin_1"/>
</dbReference>
<dbReference type="GO" id="GO:0006508">
    <property type="term" value="P:proteolysis"/>
    <property type="evidence" value="ECO:0007669"/>
    <property type="project" value="UniProtKB-KW"/>
</dbReference>
<dbReference type="RefSeq" id="WP_142112450.1">
    <property type="nucleotide sequence ID" value="NZ_BAAATB010000004.1"/>
</dbReference>
<dbReference type="InterPro" id="IPR038555">
    <property type="entry name" value="Zincin_1_sf"/>
</dbReference>
<keyword evidence="1" id="KW-0645">Protease</keyword>
<gene>
    <name evidence="1" type="ORF">FB389_1578</name>
</gene>
<comment type="caution">
    <text evidence="1">The sequence shown here is derived from an EMBL/GenBank/DDBJ whole genome shotgun (WGS) entry which is preliminary data.</text>
</comment>
<proteinExistence type="predicted"/>
<evidence type="ECO:0000313" key="2">
    <source>
        <dbReference type="Proteomes" id="UP000316181"/>
    </source>
</evidence>
<accession>A0A542SQK6</accession>
<organism evidence="1 2">
    <name type="scientific">Rarobacter incanus</name>
    <dbReference type="NCBI Taxonomy" id="153494"/>
    <lineage>
        <taxon>Bacteria</taxon>
        <taxon>Bacillati</taxon>
        <taxon>Actinomycetota</taxon>
        <taxon>Actinomycetes</taxon>
        <taxon>Micrococcales</taxon>
        <taxon>Rarobacteraceae</taxon>
        <taxon>Rarobacter</taxon>
    </lineage>
</organism>
<dbReference type="EMBL" id="VFNV01000001">
    <property type="protein sequence ID" value="TQK76878.1"/>
    <property type="molecule type" value="Genomic_DNA"/>
</dbReference>
<keyword evidence="1" id="KW-0378">Hydrolase</keyword>